<evidence type="ECO:0008006" key="3">
    <source>
        <dbReference type="Google" id="ProtNLM"/>
    </source>
</evidence>
<dbReference type="RefSeq" id="WP_314280351.1">
    <property type="nucleotide sequence ID" value="NZ_JAVVDO010000004.1"/>
</dbReference>
<protein>
    <recommendedName>
        <fullName evidence="3">Transcriptional regulator</fullName>
    </recommendedName>
</protein>
<reference evidence="1 2" key="1">
    <citation type="journal article" date="2019" name="Microb. Pathog.">
        <title>Comparison of VITEK 2, MALDI-TOF MS, 16S rRNA gene sequencing, and whole-genome sequencing for identification of Roseomonas mucosa.</title>
        <authorList>
            <person name="Rudolph W.W."/>
            <person name="Gunzer F."/>
            <person name="Trauth M."/>
            <person name="Bunk B."/>
            <person name="Bigge R."/>
            <person name="Schrottner P."/>
        </authorList>
    </citation>
    <scope>NUCLEOTIDE SEQUENCE [LARGE SCALE GENOMIC DNA]</scope>
    <source>
        <strain evidence="1 2">DSM 103800</strain>
    </source>
</reference>
<evidence type="ECO:0000313" key="1">
    <source>
        <dbReference type="EMBL" id="MDT8330174.1"/>
    </source>
</evidence>
<accession>A0ABU3MBA7</accession>
<gene>
    <name evidence="1" type="ORF">RQ831_03850</name>
</gene>
<organism evidence="1 2">
    <name type="scientific">Roseomonas gilardii</name>
    <dbReference type="NCBI Taxonomy" id="257708"/>
    <lineage>
        <taxon>Bacteria</taxon>
        <taxon>Pseudomonadati</taxon>
        <taxon>Pseudomonadota</taxon>
        <taxon>Alphaproteobacteria</taxon>
        <taxon>Acetobacterales</taxon>
        <taxon>Roseomonadaceae</taxon>
        <taxon>Roseomonas</taxon>
    </lineage>
</organism>
<comment type="caution">
    <text evidence="1">The sequence shown here is derived from an EMBL/GenBank/DDBJ whole genome shotgun (WGS) entry which is preliminary data.</text>
</comment>
<evidence type="ECO:0000313" key="2">
    <source>
        <dbReference type="Proteomes" id="UP001258945"/>
    </source>
</evidence>
<keyword evidence="2" id="KW-1185">Reference proteome</keyword>
<name>A0ABU3MBA7_9PROT</name>
<dbReference type="EMBL" id="JAVVDO010000004">
    <property type="protein sequence ID" value="MDT8330174.1"/>
    <property type="molecule type" value="Genomic_DNA"/>
</dbReference>
<dbReference type="Proteomes" id="UP001258945">
    <property type="component" value="Unassembled WGS sequence"/>
</dbReference>
<proteinExistence type="predicted"/>
<sequence length="198" mass="21904">MTDIRTPADAARWLREEAQIVLERRPLVNDREALERQAANLEAIAGMVDPPLTGADVFGRLRAEIRRAGSADAWSKAAGISPTFTSDVLASRRPFSDRMLRALGLSRVTVYRRGDAPAPVTDLERVLSYLSPVERRALTWLPADGSSRDRRIRDGNWRPSTNELRRLRGFKLADAPGGADWCATELGREAQKVIGEAA</sequence>